<keyword evidence="8 12" id="KW-1133">Transmembrane helix</keyword>
<dbReference type="SUPFAM" id="SSF52172">
    <property type="entry name" value="CheY-like"/>
    <property type="match status" value="1"/>
</dbReference>
<evidence type="ECO:0000256" key="4">
    <source>
        <dbReference type="ARBA" id="ARBA00022553"/>
    </source>
</evidence>
<dbReference type="PRINTS" id="PR00344">
    <property type="entry name" value="BCTRLSENSOR"/>
</dbReference>
<keyword evidence="6 12" id="KW-0812">Transmembrane</keyword>
<dbReference type="SUPFAM" id="SSF55874">
    <property type="entry name" value="ATPase domain of HSP90 chaperone/DNA topoisomerase II/histidine kinase"/>
    <property type="match status" value="1"/>
</dbReference>
<dbReference type="PROSITE" id="PS50109">
    <property type="entry name" value="HIS_KIN"/>
    <property type="match status" value="1"/>
</dbReference>
<proteinExistence type="predicted"/>
<dbReference type="InterPro" id="IPR036890">
    <property type="entry name" value="HATPase_C_sf"/>
</dbReference>
<protein>
    <recommendedName>
        <fullName evidence="3">histidine kinase</fullName>
        <ecNumber evidence="3">2.7.13.3</ecNumber>
    </recommendedName>
</protein>
<dbReference type="PROSITE" id="PS50839">
    <property type="entry name" value="CHASE"/>
    <property type="match status" value="1"/>
</dbReference>
<comment type="catalytic activity">
    <reaction evidence="1">
        <text>ATP + protein L-histidine = ADP + protein N-phospho-L-histidine.</text>
        <dbReference type="EC" id="2.7.13.3"/>
    </reaction>
</comment>
<keyword evidence="9 12" id="KW-0472">Membrane</keyword>
<evidence type="ECO:0000256" key="2">
    <source>
        <dbReference type="ARBA" id="ARBA00004370"/>
    </source>
</evidence>
<evidence type="ECO:0000259" key="15">
    <source>
        <dbReference type="PROSITE" id="PS50839"/>
    </source>
</evidence>
<feature type="transmembrane region" description="Helical" evidence="12">
    <location>
        <begin position="307"/>
        <end position="329"/>
    </location>
</feature>
<keyword evidence="7" id="KW-0418">Kinase</keyword>
<dbReference type="CDD" id="cd00082">
    <property type="entry name" value="HisKA"/>
    <property type="match status" value="1"/>
</dbReference>
<feature type="coiled-coil region" evidence="11">
    <location>
        <begin position="31"/>
        <end position="58"/>
    </location>
</feature>
<gene>
    <name evidence="16" type="ORF">WKV53_07160</name>
</gene>
<dbReference type="Pfam" id="PF02518">
    <property type="entry name" value="HATPase_c"/>
    <property type="match status" value="1"/>
</dbReference>
<keyword evidence="5" id="KW-0808">Transferase</keyword>
<dbReference type="Pfam" id="PF00072">
    <property type="entry name" value="Response_reg"/>
    <property type="match status" value="1"/>
</dbReference>
<dbReference type="Gene3D" id="1.10.287.130">
    <property type="match status" value="1"/>
</dbReference>
<evidence type="ECO:0000313" key="16">
    <source>
        <dbReference type="EMBL" id="MEK7950267.1"/>
    </source>
</evidence>
<sequence>MAPKTPAISPAKLPALLVLVAGLCLAVLLAVETKRSQQEALERELRKLAQDRAELIRGQVLRSMEVLHALAGLYRTDSDVTRNEFRTFVEPTLSRQPELQALAWDPRVKAADRGNWEAKARAEGFADFTFTEESSGVHFAPASPRDEYFPVFYLESLARNAPALGFDVGSEPIRRAALEKARDTGEPTATAPVRLAQEPGSQTGFVVFLPLYQSPATTVEQRRENLSGFATAVFRIGDLIESTLRPVGNNGVLLTIEDPAAGGTIYRQSGERWEGALSWTTPVEFAGRHWNLHFEPDPLLRRRDAAALPWIVGLTGAAITGLLAAYLWLEARRSAQLKASHEALLGEILVRKEAEASAESANKAKSEFLASMSHEIRTPMNSILGYSQILARDTALPPFHRDMIATILSSGNHLLHLIDEILDLSKIDAGRMDVTRADFDLNALANELIAIFQNPSEEKQLGLRLDAPALGRPLLVHGDEGKLRQILINLLGNAVKFTKRGRVTLRILQEGEPWVFEVEDTGPGIEPGLQERIFEPFQQGPGRHAETGTGLGLAISKRQAGILGGKLTLDSEPGHGSTFRLTLKLPPVGESTKPVILQRQTRHLAEGHRVKALVVDDIAENRDVLATMLTQVGCEVVLAEHGRQAVEVTGVSRPQIVFMDVRMPEFDGIEATRRIVQQFGTTGIKVIATSASALVHQREQCLKAGCDDFVAKPFQAERIYSVLHQHLGVEFVSDPVPASVERTESIDFSALVLPEELATRMMMAAELHSATVLKNCLGEVEALGPPGERLAQHLREFVASYDMKTIQRVLAQIQVT</sequence>
<evidence type="ECO:0000256" key="6">
    <source>
        <dbReference type="ARBA" id="ARBA00022692"/>
    </source>
</evidence>
<evidence type="ECO:0000256" key="7">
    <source>
        <dbReference type="ARBA" id="ARBA00022777"/>
    </source>
</evidence>
<feature type="modified residue" description="4-aspartylphosphate" evidence="10">
    <location>
        <position position="660"/>
    </location>
</feature>
<reference evidence="16 17" key="1">
    <citation type="submission" date="2024-04" db="EMBL/GenBank/DDBJ databases">
        <title>Luteolibacter sp. isolated from soil.</title>
        <authorList>
            <person name="An J."/>
        </authorList>
    </citation>
    <scope>NUCLEOTIDE SEQUENCE [LARGE SCALE GENOMIC DNA]</scope>
    <source>
        <strain evidence="16 17">Y139</strain>
    </source>
</reference>
<name>A0ABU9AT70_9BACT</name>
<dbReference type="SMART" id="SM00448">
    <property type="entry name" value="REC"/>
    <property type="match status" value="1"/>
</dbReference>
<dbReference type="EMBL" id="JBBUKT010000002">
    <property type="protein sequence ID" value="MEK7950267.1"/>
    <property type="molecule type" value="Genomic_DNA"/>
</dbReference>
<evidence type="ECO:0000256" key="10">
    <source>
        <dbReference type="PROSITE-ProRule" id="PRU00169"/>
    </source>
</evidence>
<dbReference type="InterPro" id="IPR036097">
    <property type="entry name" value="HisK_dim/P_sf"/>
</dbReference>
<dbReference type="CDD" id="cd17546">
    <property type="entry name" value="REC_hyHK_CKI1_RcsC-like"/>
    <property type="match status" value="1"/>
</dbReference>
<dbReference type="PROSITE" id="PS50110">
    <property type="entry name" value="RESPONSE_REGULATORY"/>
    <property type="match status" value="1"/>
</dbReference>
<keyword evidence="11" id="KW-0175">Coiled coil</keyword>
<dbReference type="Pfam" id="PF00512">
    <property type="entry name" value="HisKA"/>
    <property type="match status" value="1"/>
</dbReference>
<comment type="caution">
    <text evidence="16">The sequence shown here is derived from an EMBL/GenBank/DDBJ whole genome shotgun (WGS) entry which is preliminary data.</text>
</comment>
<evidence type="ECO:0000256" key="12">
    <source>
        <dbReference type="SAM" id="Phobius"/>
    </source>
</evidence>
<dbReference type="SUPFAM" id="SSF47384">
    <property type="entry name" value="Homodimeric domain of signal transducing histidine kinase"/>
    <property type="match status" value="1"/>
</dbReference>
<dbReference type="EC" id="2.7.13.3" evidence="3"/>
<dbReference type="Gene3D" id="3.30.450.350">
    <property type="entry name" value="CHASE domain"/>
    <property type="match status" value="1"/>
</dbReference>
<dbReference type="InterPro" id="IPR003594">
    <property type="entry name" value="HATPase_dom"/>
</dbReference>
<dbReference type="Pfam" id="PF03924">
    <property type="entry name" value="CHASE"/>
    <property type="match status" value="1"/>
</dbReference>
<dbReference type="SMART" id="SM00387">
    <property type="entry name" value="HATPase_c"/>
    <property type="match status" value="1"/>
</dbReference>
<dbReference type="InterPro" id="IPR005467">
    <property type="entry name" value="His_kinase_dom"/>
</dbReference>
<feature type="domain" description="CHASE" evidence="15">
    <location>
        <begin position="76"/>
        <end position="247"/>
    </location>
</feature>
<dbReference type="InterPro" id="IPR001789">
    <property type="entry name" value="Sig_transdc_resp-reg_receiver"/>
</dbReference>
<dbReference type="Proteomes" id="UP001371305">
    <property type="component" value="Unassembled WGS sequence"/>
</dbReference>
<feature type="domain" description="Response regulatory" evidence="14">
    <location>
        <begin position="611"/>
        <end position="727"/>
    </location>
</feature>
<dbReference type="PANTHER" id="PTHR43047">
    <property type="entry name" value="TWO-COMPONENT HISTIDINE PROTEIN KINASE"/>
    <property type="match status" value="1"/>
</dbReference>
<dbReference type="SMART" id="SM01079">
    <property type="entry name" value="CHASE"/>
    <property type="match status" value="1"/>
</dbReference>
<dbReference type="InterPro" id="IPR011006">
    <property type="entry name" value="CheY-like_superfamily"/>
</dbReference>
<evidence type="ECO:0000256" key="9">
    <source>
        <dbReference type="ARBA" id="ARBA00023136"/>
    </source>
</evidence>
<accession>A0ABU9AT70</accession>
<evidence type="ECO:0000256" key="5">
    <source>
        <dbReference type="ARBA" id="ARBA00022679"/>
    </source>
</evidence>
<evidence type="ECO:0000256" key="11">
    <source>
        <dbReference type="SAM" id="Coils"/>
    </source>
</evidence>
<dbReference type="InterPro" id="IPR006189">
    <property type="entry name" value="CHASE_dom"/>
</dbReference>
<dbReference type="InterPro" id="IPR004358">
    <property type="entry name" value="Sig_transdc_His_kin-like_C"/>
</dbReference>
<evidence type="ECO:0000256" key="3">
    <source>
        <dbReference type="ARBA" id="ARBA00012438"/>
    </source>
</evidence>
<dbReference type="InterPro" id="IPR003661">
    <property type="entry name" value="HisK_dim/P_dom"/>
</dbReference>
<feature type="domain" description="Histidine kinase" evidence="13">
    <location>
        <begin position="371"/>
        <end position="587"/>
    </location>
</feature>
<dbReference type="Gene3D" id="3.30.565.10">
    <property type="entry name" value="Histidine kinase-like ATPase, C-terminal domain"/>
    <property type="match status" value="1"/>
</dbReference>
<evidence type="ECO:0000259" key="14">
    <source>
        <dbReference type="PROSITE" id="PS50110"/>
    </source>
</evidence>
<evidence type="ECO:0000256" key="1">
    <source>
        <dbReference type="ARBA" id="ARBA00000085"/>
    </source>
</evidence>
<dbReference type="SMART" id="SM00388">
    <property type="entry name" value="HisKA"/>
    <property type="match status" value="1"/>
</dbReference>
<dbReference type="CDD" id="cd16922">
    <property type="entry name" value="HATPase_EvgS-ArcB-TorS-like"/>
    <property type="match status" value="1"/>
</dbReference>
<keyword evidence="17" id="KW-1185">Reference proteome</keyword>
<organism evidence="16 17">
    <name type="scientific">Luteolibacter soli</name>
    <dbReference type="NCBI Taxonomy" id="3135280"/>
    <lineage>
        <taxon>Bacteria</taxon>
        <taxon>Pseudomonadati</taxon>
        <taxon>Verrucomicrobiota</taxon>
        <taxon>Verrucomicrobiia</taxon>
        <taxon>Verrucomicrobiales</taxon>
        <taxon>Verrucomicrobiaceae</taxon>
        <taxon>Luteolibacter</taxon>
    </lineage>
</organism>
<comment type="subcellular location">
    <subcellularLocation>
        <location evidence="2">Membrane</location>
    </subcellularLocation>
</comment>
<dbReference type="InterPro" id="IPR042240">
    <property type="entry name" value="CHASE_sf"/>
</dbReference>
<dbReference type="RefSeq" id="WP_341403727.1">
    <property type="nucleotide sequence ID" value="NZ_JBBUKT010000002.1"/>
</dbReference>
<evidence type="ECO:0000313" key="17">
    <source>
        <dbReference type="Proteomes" id="UP001371305"/>
    </source>
</evidence>
<keyword evidence="4 10" id="KW-0597">Phosphoprotein</keyword>
<dbReference type="Gene3D" id="3.40.50.2300">
    <property type="match status" value="1"/>
</dbReference>
<evidence type="ECO:0000256" key="8">
    <source>
        <dbReference type="ARBA" id="ARBA00022989"/>
    </source>
</evidence>
<evidence type="ECO:0000259" key="13">
    <source>
        <dbReference type="PROSITE" id="PS50109"/>
    </source>
</evidence>